<dbReference type="Proteomes" id="UP000249363">
    <property type="component" value="Unassembled WGS sequence"/>
</dbReference>
<dbReference type="InterPro" id="IPR005828">
    <property type="entry name" value="MFS_sugar_transport-like"/>
</dbReference>
<dbReference type="EMBL" id="MIKG01000005">
    <property type="protein sequence ID" value="RAO67521.1"/>
    <property type="molecule type" value="Genomic_DNA"/>
</dbReference>
<keyword evidence="4 9" id="KW-0812">Transmembrane</keyword>
<dbReference type="Pfam" id="PF00083">
    <property type="entry name" value="Sugar_tr"/>
    <property type="match status" value="1"/>
</dbReference>
<organism evidence="11 12">
    <name type="scientific">Talaromyces amestolkiae</name>
    <dbReference type="NCBI Taxonomy" id="1196081"/>
    <lineage>
        <taxon>Eukaryota</taxon>
        <taxon>Fungi</taxon>
        <taxon>Dikarya</taxon>
        <taxon>Ascomycota</taxon>
        <taxon>Pezizomycotina</taxon>
        <taxon>Eurotiomycetes</taxon>
        <taxon>Eurotiomycetidae</taxon>
        <taxon>Eurotiales</taxon>
        <taxon>Trichocomaceae</taxon>
        <taxon>Talaromyces</taxon>
        <taxon>Talaromyces sect. Talaromyces</taxon>
    </lineage>
</organism>
<dbReference type="GeneID" id="63792749"/>
<feature type="transmembrane region" description="Helical" evidence="9">
    <location>
        <begin position="267"/>
        <end position="289"/>
    </location>
</feature>
<evidence type="ECO:0000256" key="7">
    <source>
        <dbReference type="RuleBase" id="RU003346"/>
    </source>
</evidence>
<comment type="caution">
    <text evidence="11">The sequence shown here is derived from an EMBL/GenBank/DDBJ whole genome shotgun (WGS) entry which is preliminary data.</text>
</comment>
<keyword evidence="3 7" id="KW-0813">Transport</keyword>
<feature type="transmembrane region" description="Helical" evidence="9">
    <location>
        <begin position="429"/>
        <end position="448"/>
    </location>
</feature>
<name>A0A364KVJ4_TALAM</name>
<dbReference type="PRINTS" id="PR00171">
    <property type="entry name" value="SUGRTRNSPORT"/>
</dbReference>
<evidence type="ECO:0000256" key="3">
    <source>
        <dbReference type="ARBA" id="ARBA00022448"/>
    </source>
</evidence>
<dbReference type="AlphaFoldDB" id="A0A364KVJ4"/>
<sequence length="518" mass="56820">MFEFISGRLLVILITFTCSTSFMLFGYDQGVLSGIIGADNQFGEDFDHPDANTQGLIVSVYQLGNVAGSIAIFFLGDYLGRKKSLVYATIIMLIGAILQTGAVNRPMMYAARIITGIGNGANTSTVPVWQAETSTAKERGTLVAVDSCLIIFGILIAYWMDYGFALVSGPAQWRFPIGFQMVFIVILLFFAMILPESPRWLHKKGRHSEGDAIIARLVGKNVPESDPRVVELSTEIVKSIQLESAGGPFKMKELFQGGKMQNFRRMCICFAVDAFQQLGGICVITYYLPKVLSGSVGMSRHMSLLMSGIITTEYFIASVIQIFLVKHFRRRTLMFLSSAGEIITMAILAGCVWDGQRAAGIVAVIMIFGYNTFYAFGWLTVPFIYPAEITTLRLRAKGAAIASVGAWIIEFMVVQITPYCVQNIGYKTYIVFAVLNAGVIVPVTYCFFPETAGMRLEDIDHIFEAGGITGGVLSKSGRAIDRRIDIEGTYHDDAGMKVSGPGSEPQVASEIYEHSEKT</sequence>
<dbReference type="PANTHER" id="PTHR48022:SF28">
    <property type="entry name" value="MAJOR FACILITATOR SUPERFAMILY (MFS) PROFILE DOMAIN-CONTAINING PROTEIN-RELATED"/>
    <property type="match status" value="1"/>
</dbReference>
<dbReference type="InterPro" id="IPR036259">
    <property type="entry name" value="MFS_trans_sf"/>
</dbReference>
<feature type="transmembrane region" description="Helical" evidence="9">
    <location>
        <begin position="85"/>
        <end position="103"/>
    </location>
</feature>
<dbReference type="InterPro" id="IPR050360">
    <property type="entry name" value="MFS_Sugar_Transporters"/>
</dbReference>
<dbReference type="InterPro" id="IPR003663">
    <property type="entry name" value="Sugar/inositol_transpt"/>
</dbReference>
<evidence type="ECO:0000256" key="4">
    <source>
        <dbReference type="ARBA" id="ARBA00022692"/>
    </source>
</evidence>
<dbReference type="GO" id="GO:0016020">
    <property type="term" value="C:membrane"/>
    <property type="evidence" value="ECO:0007669"/>
    <property type="project" value="UniProtKB-SubCell"/>
</dbReference>
<dbReference type="OrthoDB" id="6133115at2759"/>
<evidence type="ECO:0000256" key="5">
    <source>
        <dbReference type="ARBA" id="ARBA00022989"/>
    </source>
</evidence>
<feature type="transmembrane region" description="Helical" evidence="9">
    <location>
        <begin position="301"/>
        <end position="325"/>
    </location>
</feature>
<dbReference type="RefSeq" id="XP_040732037.1">
    <property type="nucleotide sequence ID" value="XM_040875800.1"/>
</dbReference>
<accession>A0A364KVJ4</accession>
<dbReference type="InterPro" id="IPR020846">
    <property type="entry name" value="MFS_dom"/>
</dbReference>
<proteinExistence type="inferred from homology"/>
<feature type="transmembrane region" description="Helical" evidence="9">
    <location>
        <begin position="109"/>
        <end position="129"/>
    </location>
</feature>
<feature type="transmembrane region" description="Helical" evidence="9">
    <location>
        <begin position="332"/>
        <end position="353"/>
    </location>
</feature>
<feature type="region of interest" description="Disordered" evidence="8">
    <location>
        <begin position="495"/>
        <end position="518"/>
    </location>
</feature>
<feature type="transmembrane region" description="Helical" evidence="9">
    <location>
        <begin position="359"/>
        <end position="386"/>
    </location>
</feature>
<protein>
    <recommendedName>
        <fullName evidence="10">Major facilitator superfamily (MFS) profile domain-containing protein</fullName>
    </recommendedName>
</protein>
<evidence type="ECO:0000313" key="11">
    <source>
        <dbReference type="EMBL" id="RAO67521.1"/>
    </source>
</evidence>
<dbReference type="PROSITE" id="PS50850">
    <property type="entry name" value="MFS"/>
    <property type="match status" value="1"/>
</dbReference>
<gene>
    <name evidence="11" type="ORF">BHQ10_003533</name>
</gene>
<dbReference type="Gene3D" id="1.20.1250.20">
    <property type="entry name" value="MFS general substrate transporter like domains"/>
    <property type="match status" value="1"/>
</dbReference>
<evidence type="ECO:0000256" key="9">
    <source>
        <dbReference type="SAM" id="Phobius"/>
    </source>
</evidence>
<feature type="transmembrane region" description="Helical" evidence="9">
    <location>
        <begin position="172"/>
        <end position="194"/>
    </location>
</feature>
<feature type="transmembrane region" description="Helical" evidence="9">
    <location>
        <begin position="56"/>
        <end position="78"/>
    </location>
</feature>
<evidence type="ECO:0000259" key="10">
    <source>
        <dbReference type="PROSITE" id="PS50850"/>
    </source>
</evidence>
<dbReference type="NCBIfam" id="TIGR00879">
    <property type="entry name" value="SP"/>
    <property type="match status" value="1"/>
</dbReference>
<dbReference type="PANTHER" id="PTHR48022">
    <property type="entry name" value="PLASTIDIC GLUCOSE TRANSPORTER 4"/>
    <property type="match status" value="1"/>
</dbReference>
<comment type="subcellular location">
    <subcellularLocation>
        <location evidence="1">Membrane</location>
        <topology evidence="1">Multi-pass membrane protein</topology>
    </subcellularLocation>
</comment>
<comment type="similarity">
    <text evidence="2 7">Belongs to the major facilitator superfamily. Sugar transporter (TC 2.A.1.1) family.</text>
</comment>
<evidence type="ECO:0000256" key="1">
    <source>
        <dbReference type="ARBA" id="ARBA00004141"/>
    </source>
</evidence>
<keyword evidence="12" id="KW-1185">Reference proteome</keyword>
<feature type="domain" description="Major facilitator superfamily (MFS) profile" evidence="10">
    <location>
        <begin position="14"/>
        <end position="454"/>
    </location>
</feature>
<evidence type="ECO:0000256" key="8">
    <source>
        <dbReference type="SAM" id="MobiDB-lite"/>
    </source>
</evidence>
<dbReference type="SUPFAM" id="SSF103473">
    <property type="entry name" value="MFS general substrate transporter"/>
    <property type="match status" value="1"/>
</dbReference>
<dbReference type="GO" id="GO:0005351">
    <property type="term" value="F:carbohydrate:proton symporter activity"/>
    <property type="evidence" value="ECO:0007669"/>
    <property type="project" value="TreeGrafter"/>
</dbReference>
<feature type="transmembrane region" description="Helical" evidence="9">
    <location>
        <begin position="398"/>
        <end position="417"/>
    </location>
</feature>
<keyword evidence="6 9" id="KW-0472">Membrane</keyword>
<evidence type="ECO:0000313" key="12">
    <source>
        <dbReference type="Proteomes" id="UP000249363"/>
    </source>
</evidence>
<reference evidence="11 12" key="1">
    <citation type="journal article" date="2017" name="Biotechnol. Biofuels">
        <title>Differential beta-glucosidase expression as a function of carbon source availability in Talaromyces amestolkiae: a genomic and proteomic approach.</title>
        <authorList>
            <person name="de Eugenio L.I."/>
            <person name="Mendez-Liter J.A."/>
            <person name="Nieto-Dominguez M."/>
            <person name="Alonso L."/>
            <person name="Gil-Munoz J."/>
            <person name="Barriuso J."/>
            <person name="Prieto A."/>
            <person name="Martinez M.J."/>
        </authorList>
    </citation>
    <scope>NUCLEOTIDE SEQUENCE [LARGE SCALE GENOMIC DNA]</scope>
    <source>
        <strain evidence="11 12">CIB</strain>
    </source>
</reference>
<dbReference type="FunFam" id="1.20.1250.20:FF:000090">
    <property type="entry name" value="MFS sugar transporter, putative"/>
    <property type="match status" value="1"/>
</dbReference>
<keyword evidence="5 9" id="KW-1133">Transmembrane helix</keyword>
<evidence type="ECO:0000256" key="6">
    <source>
        <dbReference type="ARBA" id="ARBA00023136"/>
    </source>
</evidence>
<evidence type="ECO:0000256" key="2">
    <source>
        <dbReference type="ARBA" id="ARBA00010992"/>
    </source>
</evidence>
<feature type="transmembrane region" description="Helical" evidence="9">
    <location>
        <begin position="7"/>
        <end position="27"/>
    </location>
</feature>
<feature type="transmembrane region" description="Helical" evidence="9">
    <location>
        <begin position="141"/>
        <end position="160"/>
    </location>
</feature>